<organism evidence="1 2">
    <name type="scientific">Kosakonia phage Kc263</name>
    <dbReference type="NCBI Taxonomy" id="2863194"/>
    <lineage>
        <taxon>Viruses</taxon>
        <taxon>Duplodnaviria</taxon>
        <taxon>Heunggongvirae</taxon>
        <taxon>Uroviricota</taxon>
        <taxon>Caudoviricetes</taxon>
        <taxon>Chimalliviridae</taxon>
        <taxon>Branisovskavirus</taxon>
        <taxon>Branisovskavirus Kc263</taxon>
    </lineage>
</organism>
<sequence>MSYFRLNNNGLDNGVQEYAALNNLRRIMDRNNDRFIDYIHLGNRVLENQNPLVTFIQLFSVNVEWSQEYLINVIKNNVQHYASEVNFTSLYNKGKDHIGSIYPEADHHTLLVVPFGNPSPEQIDAYFSIPLNELIPFYPIYSTDYIQRWDIMEMIDTRQRKNGTELFSIVQIDPWALLIGYYRWLKSGREYGNSPHGYLAAYPLMNCYLYHNELVNYNYLNGQHEKINVVKGYWTLEPYFVQLTEYTEFKHKKLLGTMLKSFRHFYRYNRAVNPTVDQTKFLFPPMYKSGMFVQLNWVWSLASLGMAKHYLHYMNFVGTVDGTMSNDLDMYFTKVQLQNQLNQIKSEPWKKHFNQVWNDVKKLK</sequence>
<dbReference type="Proteomes" id="UP000828443">
    <property type="component" value="Segment"/>
</dbReference>
<name>A0AAE8BGJ4_9CAUD</name>
<evidence type="ECO:0000313" key="2">
    <source>
        <dbReference type="Proteomes" id="UP000828443"/>
    </source>
</evidence>
<dbReference type="KEGG" id="vg:77953209"/>
<dbReference type="RefSeq" id="YP_010676844.1">
    <property type="nucleotide sequence ID" value="NC_071015.1"/>
</dbReference>
<reference evidence="1" key="1">
    <citation type="journal article" date="2021" name="Viruses">
        <title>Novel Viruses That Lyse Plant and Human Strains of Kosakonia cowanii.</title>
        <authorList>
            <person name="Petrzik K."/>
            <person name="Brazdova S."/>
            <person name="Krawczyk K."/>
        </authorList>
    </citation>
    <scope>NUCLEOTIDE SEQUENCE</scope>
</reference>
<accession>A0AAE8BGJ4</accession>
<dbReference type="GeneID" id="77953209"/>
<protein>
    <submittedName>
        <fullName evidence="1">Uncharacterized protein</fullName>
    </submittedName>
</protein>
<keyword evidence="2" id="KW-1185">Reference proteome</keyword>
<proteinExistence type="predicted"/>
<dbReference type="EMBL" id="MZ348422">
    <property type="protein sequence ID" value="QYN80032.1"/>
    <property type="molecule type" value="Genomic_DNA"/>
</dbReference>
<evidence type="ECO:0000313" key="1">
    <source>
        <dbReference type="EMBL" id="QYN80032.1"/>
    </source>
</evidence>